<dbReference type="PROSITE" id="PS50173">
    <property type="entry name" value="UMUC"/>
    <property type="match status" value="1"/>
</dbReference>
<dbReference type="Gene3D" id="1.10.150.20">
    <property type="entry name" value="5' to 3' exonuclease, C-terminal subdomain"/>
    <property type="match status" value="1"/>
</dbReference>
<accession>A0ABQ3UN27</accession>
<protein>
    <recommendedName>
        <fullName evidence="2">UmuC domain-containing protein</fullName>
    </recommendedName>
</protein>
<name>A0ABQ3UN27_9CHLR</name>
<dbReference type="SUPFAM" id="SSF56672">
    <property type="entry name" value="DNA/RNA polymerases"/>
    <property type="match status" value="1"/>
</dbReference>
<evidence type="ECO:0000256" key="1">
    <source>
        <dbReference type="ARBA" id="ARBA00010945"/>
    </source>
</evidence>
<dbReference type="InterPro" id="IPR001126">
    <property type="entry name" value="UmuC"/>
</dbReference>
<evidence type="ECO:0000259" key="2">
    <source>
        <dbReference type="PROSITE" id="PS50173"/>
    </source>
</evidence>
<keyword evidence="4" id="KW-1185">Reference proteome</keyword>
<reference evidence="3 4" key="1">
    <citation type="journal article" date="2021" name="Int. J. Syst. Evol. Microbiol.">
        <title>Reticulibacter mediterranei gen. nov., sp. nov., within the new family Reticulibacteraceae fam. nov., and Ktedonospora formicarum gen. nov., sp. nov., Ktedonobacter robiniae sp. nov., Dictyobacter formicarum sp. nov. and Dictyobacter arantiisoli sp. nov., belonging to the class Ktedonobacteria.</title>
        <authorList>
            <person name="Yabe S."/>
            <person name="Zheng Y."/>
            <person name="Wang C.M."/>
            <person name="Sakai Y."/>
            <person name="Abe K."/>
            <person name="Yokota A."/>
            <person name="Donadio S."/>
            <person name="Cavaletti L."/>
            <person name="Monciardini P."/>
        </authorList>
    </citation>
    <scope>NUCLEOTIDE SEQUENCE [LARGE SCALE GENOMIC DNA]</scope>
    <source>
        <strain evidence="3 4">SOSP1-30</strain>
    </source>
</reference>
<dbReference type="InterPro" id="IPR050116">
    <property type="entry name" value="DNA_polymerase-Y"/>
</dbReference>
<dbReference type="PANTHER" id="PTHR11076:SF33">
    <property type="entry name" value="DNA POLYMERASE KAPPA"/>
    <property type="match status" value="1"/>
</dbReference>
<evidence type="ECO:0000313" key="4">
    <source>
        <dbReference type="Proteomes" id="UP000654345"/>
    </source>
</evidence>
<evidence type="ECO:0000313" key="3">
    <source>
        <dbReference type="EMBL" id="GHO54154.1"/>
    </source>
</evidence>
<dbReference type="InterPro" id="IPR043502">
    <property type="entry name" value="DNA/RNA_pol_sf"/>
</dbReference>
<sequence>MKNNMQPPIHSAPPSTHSLLHVDQLAQDVAPVDNGVDMSPEQAARAVERARLRQGVMHVRIRNFYCTLEEIFDPTLRGLSFVIGTGNGRPNEPGRVIDASPAAVRLGIIPGMPLRRAHRIAPRTRFLPASNERYQPYLQKLRERYRAYSRIIESLPLADVFIDLRGCELAFDSPVTLGERLCAEIAEMGLTAQIGIANGKAIAELAALMSRRDGRQGVLYIPPGREASFVQTLSLSMLLQLRSAGTGIPGALPELAETNETSRAHTPDIEGKSEQADPIAVAEMLAHLRDFGITTFAQIATLTEDGLARRLGRLGGWLYHVAQGEDISLVIPDVPPLSQNARIRFHHAADADEACAAARKLANYLSDRLREQRLKGQSIALILWPYRPQKRETRKLVMGDDGEEMAVTTAEESVGGQMLLSRHTDDADVIAHHSLMLFAHYHREGHRYLQVQLRIGDIISALPTYYPPAVRGRGRPTRKLSR</sequence>
<dbReference type="EMBL" id="BNJG01000001">
    <property type="protein sequence ID" value="GHO54154.1"/>
    <property type="molecule type" value="Genomic_DNA"/>
</dbReference>
<gene>
    <name evidence="3" type="ORF">KSB_26290</name>
</gene>
<dbReference type="Pfam" id="PF00817">
    <property type="entry name" value="IMS"/>
    <property type="match status" value="1"/>
</dbReference>
<dbReference type="Proteomes" id="UP000654345">
    <property type="component" value="Unassembled WGS sequence"/>
</dbReference>
<proteinExistence type="inferred from homology"/>
<dbReference type="InterPro" id="IPR043128">
    <property type="entry name" value="Rev_trsase/Diguanyl_cyclase"/>
</dbReference>
<feature type="domain" description="UmuC" evidence="2">
    <location>
        <begin position="56"/>
        <end position="215"/>
    </location>
</feature>
<comment type="similarity">
    <text evidence="1">Belongs to the DNA polymerase type-Y family.</text>
</comment>
<comment type="caution">
    <text evidence="3">The sequence shown here is derived from an EMBL/GenBank/DDBJ whole genome shotgun (WGS) entry which is preliminary data.</text>
</comment>
<dbReference type="PANTHER" id="PTHR11076">
    <property type="entry name" value="DNA REPAIR POLYMERASE UMUC / TRANSFERASE FAMILY MEMBER"/>
    <property type="match status" value="1"/>
</dbReference>
<dbReference type="Gene3D" id="3.30.70.270">
    <property type="match status" value="1"/>
</dbReference>
<dbReference type="Gene3D" id="3.40.1170.60">
    <property type="match status" value="1"/>
</dbReference>
<organism evidence="3 4">
    <name type="scientific">Ktedonobacter robiniae</name>
    <dbReference type="NCBI Taxonomy" id="2778365"/>
    <lineage>
        <taxon>Bacteria</taxon>
        <taxon>Bacillati</taxon>
        <taxon>Chloroflexota</taxon>
        <taxon>Ktedonobacteria</taxon>
        <taxon>Ktedonobacterales</taxon>
        <taxon>Ktedonobacteraceae</taxon>
        <taxon>Ktedonobacter</taxon>
    </lineage>
</organism>